<reference evidence="2" key="2">
    <citation type="submission" date="2022-01" db="EMBL/GenBank/DDBJ databases">
        <authorList>
            <person name="Yamashiro T."/>
            <person name="Shiraishi A."/>
            <person name="Satake H."/>
            <person name="Nakayama K."/>
        </authorList>
    </citation>
    <scope>NUCLEOTIDE SEQUENCE</scope>
</reference>
<dbReference type="Proteomes" id="UP001151760">
    <property type="component" value="Unassembled WGS sequence"/>
</dbReference>
<keyword evidence="3" id="KW-1185">Reference proteome</keyword>
<dbReference type="InterPro" id="IPR040256">
    <property type="entry name" value="At4g02000-like"/>
</dbReference>
<evidence type="ECO:0000313" key="2">
    <source>
        <dbReference type="EMBL" id="GJS79143.1"/>
    </source>
</evidence>
<feature type="region of interest" description="Disordered" evidence="1">
    <location>
        <begin position="344"/>
        <end position="396"/>
    </location>
</feature>
<proteinExistence type="predicted"/>
<gene>
    <name evidence="2" type="ORF">Tco_0729024</name>
</gene>
<accession>A0ABQ4YQW2</accession>
<feature type="compositionally biased region" description="Polar residues" evidence="1">
    <location>
        <begin position="385"/>
        <end position="395"/>
    </location>
</feature>
<dbReference type="PANTHER" id="PTHR31286">
    <property type="entry name" value="GLYCINE-RICH CELL WALL STRUCTURAL PROTEIN 1.8-LIKE"/>
    <property type="match status" value="1"/>
</dbReference>
<comment type="caution">
    <text evidence="2">The sequence shown here is derived from an EMBL/GenBank/DDBJ whole genome shotgun (WGS) entry which is preliminary data.</text>
</comment>
<organism evidence="2 3">
    <name type="scientific">Tanacetum coccineum</name>
    <dbReference type="NCBI Taxonomy" id="301880"/>
    <lineage>
        <taxon>Eukaryota</taxon>
        <taxon>Viridiplantae</taxon>
        <taxon>Streptophyta</taxon>
        <taxon>Embryophyta</taxon>
        <taxon>Tracheophyta</taxon>
        <taxon>Spermatophyta</taxon>
        <taxon>Magnoliopsida</taxon>
        <taxon>eudicotyledons</taxon>
        <taxon>Gunneridae</taxon>
        <taxon>Pentapetalae</taxon>
        <taxon>asterids</taxon>
        <taxon>campanulids</taxon>
        <taxon>Asterales</taxon>
        <taxon>Asteraceae</taxon>
        <taxon>Asteroideae</taxon>
        <taxon>Anthemideae</taxon>
        <taxon>Anthemidinae</taxon>
        <taxon>Tanacetum</taxon>
    </lineage>
</organism>
<feature type="non-terminal residue" evidence="2">
    <location>
        <position position="1"/>
    </location>
</feature>
<sequence length="503" mass="56092">KKRGLFQEYIFQAIFSNGGSSVLDSDLEFSSAVIAMNSSNLAKSFSSRMVPSMEWRISLPSIDVKDHSFSSNSEIELLLLNSNYCIGSVKKRSSLDMGNFTVFFHFKNNKIGWEGRNNNHRKKMNTDAGTGSFTESDGTLNDTNTLKEVVSPSIIDEPVAMEVQSLCKKVGNICTLFTSRGMGLMLLYRWSRSELSVKGLCILLMASSWESECFMDGLNLMLENGPWFIHNHPLILHKWNPDVDLLKEDVGNVPDCVKLHGVLVTAFSEDGLSAIATKLGTPLMLNSYTSDMCLQSWGRSSYARVIIELWADVELKDNIVVFGHTQEEYPKSIRLGVAKNLKKPSQTSRGVPVGPKVGFKPYKEYRPVPKKPTTSPSGNKKKGVTHTNEVSNSNPFDVLNSVDNDVEKFEDLLIDRKVILVDEVGNPLKKVIECPGDYDSENEVALDDNDMARSLGSKKVGFSTQSFLSYGNGDYDKDPYDDDMYEGQDLPQEIQTICDNLDI</sequence>
<dbReference type="EMBL" id="BQNB010010576">
    <property type="protein sequence ID" value="GJS79143.1"/>
    <property type="molecule type" value="Genomic_DNA"/>
</dbReference>
<evidence type="ECO:0000256" key="1">
    <source>
        <dbReference type="SAM" id="MobiDB-lite"/>
    </source>
</evidence>
<evidence type="ECO:0000313" key="3">
    <source>
        <dbReference type="Proteomes" id="UP001151760"/>
    </source>
</evidence>
<reference evidence="2" key="1">
    <citation type="journal article" date="2022" name="Int. J. Mol. Sci.">
        <title>Draft Genome of Tanacetum Coccineum: Genomic Comparison of Closely Related Tanacetum-Family Plants.</title>
        <authorList>
            <person name="Yamashiro T."/>
            <person name="Shiraishi A."/>
            <person name="Nakayama K."/>
            <person name="Satake H."/>
        </authorList>
    </citation>
    <scope>NUCLEOTIDE SEQUENCE</scope>
</reference>
<dbReference type="PANTHER" id="PTHR31286:SF99">
    <property type="entry name" value="DUF4283 DOMAIN-CONTAINING PROTEIN"/>
    <property type="match status" value="1"/>
</dbReference>
<name>A0ABQ4YQW2_9ASTR</name>
<protein>
    <submittedName>
        <fullName evidence="2">Retrotransposon protein, putative, ty1-copia subclass</fullName>
    </submittedName>
</protein>